<evidence type="ECO:0000259" key="9">
    <source>
        <dbReference type="PROSITE" id="PS51211"/>
    </source>
</evidence>
<dbReference type="InterPro" id="IPR015816">
    <property type="entry name" value="Vitellinogen_b-sht_N"/>
</dbReference>
<dbReference type="FunFam" id="2.30.230.10:FF:000002">
    <property type="entry name" value="Vitellogenin 7"/>
    <property type="match status" value="1"/>
</dbReference>
<proteinExistence type="evidence at transcript level"/>
<dbReference type="InterPro" id="IPR015255">
    <property type="entry name" value="Vitellinogen_open_b-sht"/>
</dbReference>
<accession>A0A386GY32</accession>
<dbReference type="InterPro" id="IPR015817">
    <property type="entry name" value="Vitellinogen_open_b-sht_sub1"/>
</dbReference>
<evidence type="ECO:0000256" key="7">
    <source>
        <dbReference type="SAM" id="MobiDB-lite"/>
    </source>
</evidence>
<evidence type="ECO:0000259" key="10">
    <source>
        <dbReference type="PROSITE" id="PS51233"/>
    </source>
</evidence>
<dbReference type="PANTHER" id="PTHR23345">
    <property type="entry name" value="VITELLOGENIN-RELATED"/>
    <property type="match status" value="1"/>
</dbReference>
<dbReference type="InterPro" id="IPR050733">
    <property type="entry name" value="Vitellogenin/Apolipophorin"/>
</dbReference>
<dbReference type="GeneID" id="122813623"/>
<dbReference type="Pfam" id="PF01347">
    <property type="entry name" value="Vitellogenin_N"/>
    <property type="match status" value="1"/>
</dbReference>
<dbReference type="GO" id="GO:0032355">
    <property type="term" value="P:response to estradiol"/>
    <property type="evidence" value="ECO:0007669"/>
    <property type="project" value="TreeGrafter"/>
</dbReference>
<dbReference type="OrthoDB" id="5956066at2759"/>
<dbReference type="EMBL" id="MH817464">
    <property type="protein sequence ID" value="AYD38000.1"/>
    <property type="molecule type" value="mRNA"/>
</dbReference>
<dbReference type="SMART" id="SM00638">
    <property type="entry name" value="LPD_N"/>
    <property type="match status" value="1"/>
</dbReference>
<keyword evidence="2 8" id="KW-0732">Signal</keyword>
<dbReference type="SUPFAM" id="SSF56968">
    <property type="entry name" value="Lipovitellin-phosvitin complex, beta-sheet shell regions"/>
    <property type="match status" value="3"/>
</dbReference>
<dbReference type="InterPro" id="IPR001846">
    <property type="entry name" value="VWF_type-D"/>
</dbReference>
<feature type="region of interest" description="Disordered" evidence="7">
    <location>
        <begin position="1092"/>
        <end position="1207"/>
    </location>
</feature>
<feature type="compositionally biased region" description="Basic and acidic residues" evidence="7">
    <location>
        <begin position="1130"/>
        <end position="1139"/>
    </location>
</feature>
<feature type="compositionally biased region" description="Low complexity" evidence="7">
    <location>
        <begin position="1107"/>
        <end position="1117"/>
    </location>
</feature>
<sequence>MKAIAFTLILILVKKGSQSNIEPVFSQSKTYEYQYEGLIFNGPPEKGLARAGMKIVCKVEISYLAPQYYLLKIQSPSLGEYNGIWPTSVFHSAPKLSQALAHQLTEPVKFEYSKGRVGNVFTAQNVSDTVANVQRGIVSMFQITVKKGHNVYDVQEAGIEGVCQSNYLIQEGRKSSKITVTKSRDFNSCQETNSKSTGMAYTESCVACQQMNKNLQGNIIYTYTLKHKDGGSLITEGRSQAIYRYTPFGEQSGAAITEARQQLTLTDEKKIPNKQLQNYLSNRGTVMYHFAPDVFRNPFQLLGSEKVETQIMNVLKDLELNNTKHVHSDVPAKFLLLVQLLRLADHGNIETVWKRYEANSEIRRWILDAICAAATADALKFLGQILQKAKITHVEGSLLLIPAMHMAIPDQRTINIASEILSSHYVQKHQLLRKMVILAYGSMVYRYCKGPDICPEWALQTLHELTSQAADSKKETEIIVALRALGNAGQPASIKHIHKFLPGFSSSASRFPIRIKVESVLALRNIAKKDPKKVQDIAVQILLNQKHAAEVRMAAGIVLFNSQPSLSLLTAVANCLQKESNLQVLSFIYSYMKALMRSTLPDHLNVAAACNVAVKLLSSKFDRLSYRYSRAFHFHIFKNIIRSGASVDFYVLNTAATVLPSAVVSVLRTYFANLKADILEVGIHTEGLQEFLSKHSAQNEDSSVTNKTQQILKKLPGWKELPGQKPLASAYLKLFGQSVVCGKVKKEDIHHLLQALNDSSGSHISVHGIIDSLQQGIQVQWSKSVLAPELRYIVPTIVGLPLEVMLYASAVSTAKINFQVQSTPRPQKPFKLDELRDANITLKLEILPSASVHAVAKMGISTPYFHSAIELQSNTTMTVPLNIKASANIREEHFKIEMEPNQREKKIATMRAQAFAVSENTEDVYLNKRTPVLQSKTPTDVIKKNNSSKEYTSTEVNINDQSYSDYLRDYAPDSGNMSENHSKASQAAYMACINSTILGAEICFQATGCHPAFIRNALLDMLIGDYEAEISIKPVLSNDPIEKVRIEVHWGNKTMSDAKEIILTEALNSRSQTVSSNTKKILYFAKHKGKRLSDLSNSQKHSHTDTSSRSGISSSSSDNRKTHKSSQYSSEHKSSEERRHGKNHMSSSTSKESSSGSSSSRTSNESHQKKLGGHLLDHVDRLPFPKNNNANSSSDDESSQEITFPGDHSRPLFTIIFQAKSSHHRQQGYQTTVYQDLKGPKPQVQIYTKELNNSSAWRACTGVKLLSSSKAVAVLKWGQKCKDYNIAIKAETGHFANNPTLQLKLQWNKIPQAITAVVRMTAEYAPGIAFMLGLTQMHDHNPSHQLSVALTATSPRTLDLTVKAPLSTFCYSGLWLPFALPFSKNMSSTQLPAAVVRALSNIPDLITNSDTAECTSDGNTLTTFNNVKLEYETPLDCYLILALDCSPNPRFLIMVKRTEEVSSQMEVKVKLANLEIEMTASRGPVRVILNGEDISLHSATYVVGTAVLERNQDGINMFAAEHGIEYLHYSGKIFKVRVSPWMKKRTCGVCGHNDGETQMEFRKPSGLVAPNAMSFVHSWAVPGETCSGTCKMKHEFLKLEKQIRLYGEESKCYSVDPVLRCLPGCSPLKNATVVVGFHCVPADSGMNWFEIQNNFEPKVQDLKDIVTTHTACSCNVPQCETLA</sequence>
<dbReference type="InterPro" id="IPR011030">
    <property type="entry name" value="Lipovitellin_superhlx_dom"/>
</dbReference>
<dbReference type="GO" id="GO:0045735">
    <property type="term" value="F:nutrient reservoir activity"/>
    <property type="evidence" value="ECO:0007669"/>
    <property type="project" value="UniProtKB-KW"/>
</dbReference>
<evidence type="ECO:0000256" key="3">
    <source>
        <dbReference type="ARBA" id="ARBA00022761"/>
    </source>
</evidence>
<dbReference type="SMART" id="SM01169">
    <property type="entry name" value="DUF1943"/>
    <property type="match status" value="1"/>
</dbReference>
<feature type="disulfide bond" evidence="6">
    <location>
        <begin position="163"/>
        <end position="189"/>
    </location>
</feature>
<dbReference type="Gene3D" id="1.25.10.20">
    <property type="entry name" value="Vitellinogen, superhelical"/>
    <property type="match status" value="1"/>
</dbReference>
<name>A0A386GY32_PROAN</name>
<evidence type="ECO:0000256" key="1">
    <source>
        <dbReference type="ARBA" id="ARBA00022553"/>
    </source>
</evidence>
<dbReference type="Gene3D" id="2.30.230.10">
    <property type="entry name" value="Lipovitellin, beta-sheet shell regions, chain A"/>
    <property type="match status" value="1"/>
</dbReference>
<dbReference type="Pfam" id="PF09175">
    <property type="entry name" value="Vit_b-sht_shell"/>
    <property type="match status" value="1"/>
</dbReference>
<protein>
    <submittedName>
        <fullName evidence="11">Vtg1</fullName>
    </submittedName>
</protein>
<dbReference type="InterPro" id="IPR015258">
    <property type="entry name" value="Vitellinogen_b-sht_shell"/>
</dbReference>
<evidence type="ECO:0000256" key="8">
    <source>
        <dbReference type="SAM" id="SignalP"/>
    </source>
</evidence>
<keyword evidence="1" id="KW-0597">Phosphoprotein</keyword>
<feature type="disulfide bond" evidence="6">
    <location>
        <begin position="205"/>
        <end position="208"/>
    </location>
</feature>
<dbReference type="PROSITE" id="PS51233">
    <property type="entry name" value="VWFD"/>
    <property type="match status" value="1"/>
</dbReference>
<dbReference type="SUPFAM" id="SSF48431">
    <property type="entry name" value="Lipovitellin-phosvitin complex, superhelical domain"/>
    <property type="match status" value="1"/>
</dbReference>
<dbReference type="InterPro" id="IPR001747">
    <property type="entry name" value="Vitellogenin_N"/>
</dbReference>
<feature type="chain" id="PRO_5017240264" evidence="8">
    <location>
        <begin position="19"/>
        <end position="1683"/>
    </location>
</feature>
<dbReference type="Gene3D" id="2.20.80.10">
    <property type="entry name" value="Lipovitellin-phosvitin complex, chain A, domain 4"/>
    <property type="match status" value="1"/>
</dbReference>
<dbReference type="Pfam" id="PF09172">
    <property type="entry name" value="Vit_open_b-sht"/>
    <property type="match status" value="1"/>
</dbReference>
<dbReference type="RefSeq" id="XP_043941973.1">
    <property type="nucleotide sequence ID" value="XM_044086038.1"/>
</dbReference>
<dbReference type="PANTHER" id="PTHR23345:SF15">
    <property type="entry name" value="VITELLOGENIN 1-RELATED"/>
    <property type="match status" value="1"/>
</dbReference>
<keyword evidence="3" id="KW-0758">Storage protein</keyword>
<evidence type="ECO:0000256" key="2">
    <source>
        <dbReference type="ARBA" id="ARBA00022729"/>
    </source>
</evidence>
<dbReference type="GO" id="GO:0071391">
    <property type="term" value="P:cellular response to estrogen stimulus"/>
    <property type="evidence" value="ECO:0007669"/>
    <property type="project" value="TreeGrafter"/>
</dbReference>
<dbReference type="InterPro" id="IPR015819">
    <property type="entry name" value="Lipid_transp_b-sht_shell"/>
</dbReference>
<dbReference type="Gene3D" id="2.20.50.20">
    <property type="entry name" value="Lipovitellin. Chain A, domain 3"/>
    <property type="match status" value="2"/>
</dbReference>
<evidence type="ECO:0000313" key="11">
    <source>
        <dbReference type="EMBL" id="AYD38000.1"/>
    </source>
</evidence>
<dbReference type="Pfam" id="PF00094">
    <property type="entry name" value="VWD"/>
    <property type="match status" value="1"/>
</dbReference>
<feature type="domain" description="Vitellogenin" evidence="9">
    <location>
        <begin position="25"/>
        <end position="663"/>
    </location>
</feature>
<keyword evidence="5" id="KW-0325">Glycoprotein</keyword>
<reference evidence="11" key="1">
    <citation type="journal article" date="2018" name="Genome Biol. Evol.">
        <title>New Perspectives on the Evolutionary History of Vitellogenin Gene Family in Vertebrates.</title>
        <authorList>
            <person name="Biscotti M.A."/>
            <person name="Barucca M."/>
            <person name="Carducci F."/>
            <person name="Canapa A."/>
        </authorList>
    </citation>
    <scope>NUCLEOTIDE SEQUENCE</scope>
</reference>
<dbReference type="Gene3D" id="2.20.90.10">
    <property type="entry name" value="Vitellinogen, beta-sheet shell domain"/>
    <property type="match status" value="1"/>
</dbReference>
<dbReference type="SMART" id="SM01170">
    <property type="entry name" value="DUF1944"/>
    <property type="match status" value="1"/>
</dbReference>
<dbReference type="GO" id="GO:0005319">
    <property type="term" value="F:lipid transporter activity"/>
    <property type="evidence" value="ECO:0007669"/>
    <property type="project" value="InterPro"/>
</dbReference>
<dbReference type="InterPro" id="IPR037088">
    <property type="entry name" value="Vitellinogen_b-sht_shell_sf"/>
</dbReference>
<dbReference type="PROSITE" id="PS51211">
    <property type="entry name" value="VITELLOGENIN"/>
    <property type="match status" value="1"/>
</dbReference>
<feature type="domain" description="VWFD" evidence="10">
    <location>
        <begin position="1412"/>
        <end position="1587"/>
    </location>
</feature>
<dbReference type="SMART" id="SM00216">
    <property type="entry name" value="VWD"/>
    <property type="match status" value="1"/>
</dbReference>
<organism evidence="11">
    <name type="scientific">Protopterus annectens</name>
    <name type="common">African lungfish</name>
    <dbReference type="NCBI Taxonomy" id="7888"/>
    <lineage>
        <taxon>Eukaryota</taxon>
        <taxon>Metazoa</taxon>
        <taxon>Chordata</taxon>
        <taxon>Craniata</taxon>
        <taxon>Vertebrata</taxon>
        <taxon>Euteleostomi</taxon>
        <taxon>Dipnomorpha</taxon>
        <taxon>Ceratodontiformes</taxon>
        <taxon>Lepidosirenoidei</taxon>
        <taxon>Protopteridae</taxon>
        <taxon>Protopterus</taxon>
    </lineage>
</organism>
<comment type="caution">
    <text evidence="6">Lacks conserved residue(s) required for the propagation of feature annotation.</text>
</comment>
<feature type="signal peptide" evidence="8">
    <location>
        <begin position="1"/>
        <end position="18"/>
    </location>
</feature>
<feature type="compositionally biased region" description="Low complexity" evidence="7">
    <location>
        <begin position="1146"/>
        <end position="1165"/>
    </location>
</feature>
<evidence type="ECO:0000256" key="5">
    <source>
        <dbReference type="ARBA" id="ARBA00023180"/>
    </source>
</evidence>
<keyword evidence="4 6" id="KW-1015">Disulfide bond</keyword>
<evidence type="ECO:0000256" key="4">
    <source>
        <dbReference type="ARBA" id="ARBA00023157"/>
    </source>
</evidence>
<evidence type="ECO:0000256" key="6">
    <source>
        <dbReference type="PROSITE-ProRule" id="PRU00557"/>
    </source>
</evidence>